<dbReference type="Proteomes" id="UP000580250">
    <property type="component" value="Unassembled WGS sequence"/>
</dbReference>
<dbReference type="FunFam" id="3.30.420.40:FF:000404">
    <property type="entry name" value="Major actin"/>
    <property type="match status" value="1"/>
</dbReference>
<evidence type="ECO:0000256" key="8">
    <source>
        <dbReference type="ARBA" id="ARBA00049360"/>
    </source>
</evidence>
<organism evidence="10 11">
    <name type="scientific">Meloidogyne enterolobii</name>
    <name type="common">Root-knot nematode worm</name>
    <name type="synonym">Meloidogyne mayaguensis</name>
    <dbReference type="NCBI Taxonomy" id="390850"/>
    <lineage>
        <taxon>Eukaryota</taxon>
        <taxon>Metazoa</taxon>
        <taxon>Ecdysozoa</taxon>
        <taxon>Nematoda</taxon>
        <taxon>Chromadorea</taxon>
        <taxon>Rhabditida</taxon>
        <taxon>Tylenchina</taxon>
        <taxon>Tylenchomorpha</taxon>
        <taxon>Tylenchoidea</taxon>
        <taxon>Meloidogynidae</taxon>
        <taxon>Meloidogyninae</taxon>
        <taxon>Meloidogyne</taxon>
    </lineage>
</organism>
<sequence>MCDHEFDVIVIDNGSGVCKAGFAGHKEPCVVFPSIVGRPHHPGFWHSFRLEDNYVGNDAQAIRGILSVTNPIERGIVTNWEDMERIWHHVFYNELRVKPEEYLLLLTEAPHTPKADREKMAEIIFETFKTPAMYIAIQEVLSLFASGRYTGIVINSGHGVTHAVPVYEGYAFPHAILRLDVAGNDLTDYLMKMLNERGYSLSTSSDRKTVEEMKEKLCYVALDFEKEMTKAASSLEKKYKSHYNELLTIGNESFRCPEALFQPSFLGMKMEGIHQTCFNSIMKCDTDVHKELFANIVLSGGSTMYPGISDRMQKEITALAPSETKIKITAPPERKYSAWIGGSIVASLSTFPKICMGKQEYDEFGPSFVHRRCF</sequence>
<evidence type="ECO:0000256" key="4">
    <source>
        <dbReference type="ARBA" id="ARBA00022741"/>
    </source>
</evidence>
<dbReference type="PRINTS" id="PR00190">
    <property type="entry name" value="ACTIN"/>
</dbReference>
<keyword evidence="5" id="KW-0378">Hydrolase</keyword>
<dbReference type="InterPro" id="IPR004000">
    <property type="entry name" value="Actin"/>
</dbReference>
<evidence type="ECO:0000256" key="5">
    <source>
        <dbReference type="ARBA" id="ARBA00022801"/>
    </source>
</evidence>
<evidence type="ECO:0000256" key="7">
    <source>
        <dbReference type="ARBA" id="ARBA00023212"/>
    </source>
</evidence>
<keyword evidence="6" id="KW-0067">ATP-binding</keyword>
<evidence type="ECO:0000313" key="11">
    <source>
        <dbReference type="Proteomes" id="UP000580250"/>
    </source>
</evidence>
<dbReference type="PANTHER" id="PTHR11937">
    <property type="entry name" value="ACTIN"/>
    <property type="match status" value="1"/>
</dbReference>
<gene>
    <name evidence="10" type="ORF">MENT_LOCUS53919</name>
</gene>
<dbReference type="FunFam" id="3.90.640.10:FF:000047">
    <property type="entry name" value="Actin, alpha skeletal muscle"/>
    <property type="match status" value="1"/>
</dbReference>
<dbReference type="InterPro" id="IPR043129">
    <property type="entry name" value="ATPase_NBD"/>
</dbReference>
<accession>A0A6V7XMB0</accession>
<evidence type="ECO:0000256" key="9">
    <source>
        <dbReference type="RuleBase" id="RU000487"/>
    </source>
</evidence>
<evidence type="ECO:0000256" key="6">
    <source>
        <dbReference type="ARBA" id="ARBA00022840"/>
    </source>
</evidence>
<evidence type="ECO:0000256" key="1">
    <source>
        <dbReference type="ARBA" id="ARBA00004245"/>
    </source>
</evidence>
<comment type="caution">
    <text evidence="10">The sequence shown here is derived from an EMBL/GenBank/DDBJ whole genome shotgun (WGS) entry which is preliminary data.</text>
</comment>
<dbReference type="Gene3D" id="3.30.420.40">
    <property type="match status" value="2"/>
</dbReference>
<keyword evidence="4" id="KW-0547">Nucleotide-binding</keyword>
<protein>
    <submittedName>
        <fullName evidence="10">Uncharacterized protein</fullName>
    </submittedName>
</protein>
<dbReference type="GO" id="GO:0005524">
    <property type="term" value="F:ATP binding"/>
    <property type="evidence" value="ECO:0007669"/>
    <property type="project" value="UniProtKB-KW"/>
</dbReference>
<comment type="catalytic activity">
    <reaction evidence="8">
        <text>ATP + H2O = ADP + phosphate + H(+)</text>
        <dbReference type="Rhea" id="RHEA:13065"/>
        <dbReference type="ChEBI" id="CHEBI:15377"/>
        <dbReference type="ChEBI" id="CHEBI:15378"/>
        <dbReference type="ChEBI" id="CHEBI:30616"/>
        <dbReference type="ChEBI" id="CHEBI:43474"/>
        <dbReference type="ChEBI" id="CHEBI:456216"/>
    </reaction>
</comment>
<dbReference type="Gene3D" id="3.90.640.10">
    <property type="entry name" value="Actin, Chain A, domain 4"/>
    <property type="match status" value="1"/>
</dbReference>
<dbReference type="GO" id="GO:0005856">
    <property type="term" value="C:cytoskeleton"/>
    <property type="evidence" value="ECO:0007669"/>
    <property type="project" value="UniProtKB-SubCell"/>
</dbReference>
<dbReference type="FunFam" id="3.30.420.40:FF:000148">
    <property type="entry name" value="Actin, alpha skeletal muscle"/>
    <property type="match status" value="1"/>
</dbReference>
<dbReference type="EMBL" id="CAJEWN010001853">
    <property type="protein sequence ID" value="CAD2200449.1"/>
    <property type="molecule type" value="Genomic_DNA"/>
</dbReference>
<dbReference type="SMART" id="SM00268">
    <property type="entry name" value="ACTIN"/>
    <property type="match status" value="1"/>
</dbReference>
<dbReference type="Pfam" id="PF00022">
    <property type="entry name" value="Actin"/>
    <property type="match status" value="1"/>
</dbReference>
<comment type="similarity">
    <text evidence="2 9">Belongs to the actin family.</text>
</comment>
<evidence type="ECO:0000313" key="10">
    <source>
        <dbReference type="EMBL" id="CAD2200449.1"/>
    </source>
</evidence>
<reference evidence="10 11" key="1">
    <citation type="submission" date="2020-08" db="EMBL/GenBank/DDBJ databases">
        <authorList>
            <person name="Koutsovoulos G."/>
            <person name="Danchin GJ E."/>
        </authorList>
    </citation>
    <scope>NUCLEOTIDE SEQUENCE [LARGE SCALE GENOMIC DNA]</scope>
</reference>
<dbReference type="AlphaFoldDB" id="A0A6V7XMB0"/>
<evidence type="ECO:0000256" key="3">
    <source>
        <dbReference type="ARBA" id="ARBA00022490"/>
    </source>
</evidence>
<dbReference type="GO" id="GO:0016787">
    <property type="term" value="F:hydrolase activity"/>
    <property type="evidence" value="ECO:0007669"/>
    <property type="project" value="UniProtKB-KW"/>
</dbReference>
<dbReference type="OrthoDB" id="5132116at2759"/>
<keyword evidence="3" id="KW-0963">Cytoplasm</keyword>
<name>A0A6V7XMB0_MELEN</name>
<keyword evidence="7" id="KW-0206">Cytoskeleton</keyword>
<evidence type="ECO:0000256" key="2">
    <source>
        <dbReference type="ARBA" id="ARBA00006752"/>
    </source>
</evidence>
<dbReference type="SUPFAM" id="SSF53067">
    <property type="entry name" value="Actin-like ATPase domain"/>
    <property type="match status" value="2"/>
</dbReference>
<comment type="subcellular location">
    <subcellularLocation>
        <location evidence="1">Cytoplasm</location>
        <location evidence="1">Cytoskeleton</location>
    </subcellularLocation>
</comment>
<proteinExistence type="inferred from homology"/>